<gene>
    <name evidence="12" type="ORF">CONCODRAFT_76579</name>
</gene>
<feature type="domain" description="VOC" evidence="11">
    <location>
        <begin position="181"/>
        <end position="339"/>
    </location>
</feature>
<dbReference type="PROSITE" id="PS51819">
    <property type="entry name" value="VOC"/>
    <property type="match status" value="2"/>
</dbReference>
<keyword evidence="12" id="KW-0223">Dioxygenase</keyword>
<sequence>MTEKTMEQRVTENGGNYTGFDHVTFWVSNALQAASFYTTRFGFKHIAYRGLETGHRDVVSHVITQDKVTFVFQSALNPGNAEFTQHIGEHGDGVKDVAFTVDNARGIYEAAVKRGARSIRAPWEETDEKGTVVMAIVGTYGDTTHTFVERKNYTGTFLPNYGVFKHADPLEKLLPASGLNFIDHCVGNQPDLEMDPACNYYEECLGFHRFWSVDDSQIHTEYSALRSIVMADPTEKVKMPINEPAEGKKKSQIQEYVEYYGGAGVQHIALNTTDIITAVNALRARGAIFLTVPDSYYDNLRLRLKTSRTQVTESIDELQKLQILVDYDEDGYLLQLFTRPLQDRPTFFIEVIQRKNHQGFGAGNFKALFESIERDQAERGNL</sequence>
<protein>
    <recommendedName>
        <fullName evidence="3 9">4-hydroxyphenylpyruvate dioxygenase</fullName>
    </recommendedName>
</protein>
<dbReference type="GO" id="GO:0006559">
    <property type="term" value="P:L-phenylalanine catabolic process"/>
    <property type="evidence" value="ECO:0007669"/>
    <property type="project" value="UniProtKB-UniPathway"/>
</dbReference>
<dbReference type="PIRSF" id="PIRSF009283">
    <property type="entry name" value="HPP_dOase"/>
    <property type="match status" value="1"/>
</dbReference>
<comment type="similarity">
    <text evidence="2 9">Belongs to the 4HPPD family.</text>
</comment>
<keyword evidence="12" id="KW-0560">Oxidoreductase</keyword>
<comment type="cofactor">
    <cofactor evidence="10">
        <name>Fe cation</name>
        <dbReference type="ChEBI" id="CHEBI:24875"/>
    </cofactor>
    <text evidence="10">Binds 1 Fe cation per subunit.</text>
</comment>
<dbReference type="Proteomes" id="UP000070444">
    <property type="component" value="Unassembled WGS sequence"/>
</dbReference>
<dbReference type="OrthoDB" id="414569at2759"/>
<reference evidence="12 13" key="1">
    <citation type="journal article" date="2015" name="Genome Biol. Evol.">
        <title>Phylogenomic analyses indicate that early fungi evolved digesting cell walls of algal ancestors of land plants.</title>
        <authorList>
            <person name="Chang Y."/>
            <person name="Wang S."/>
            <person name="Sekimoto S."/>
            <person name="Aerts A.L."/>
            <person name="Choi C."/>
            <person name="Clum A."/>
            <person name="LaButti K.M."/>
            <person name="Lindquist E.A."/>
            <person name="Yee Ngan C."/>
            <person name="Ohm R.A."/>
            <person name="Salamov A.A."/>
            <person name="Grigoriev I.V."/>
            <person name="Spatafora J.W."/>
            <person name="Berbee M.L."/>
        </authorList>
    </citation>
    <scope>NUCLEOTIDE SEQUENCE [LARGE SCALE GENOMIC DNA]</scope>
    <source>
        <strain evidence="12 13">NRRL 28638</strain>
    </source>
</reference>
<dbReference type="FunFam" id="3.10.180.10:FF:000001">
    <property type="entry name" value="4-hydroxyphenylpyruvate dioxygenase"/>
    <property type="match status" value="1"/>
</dbReference>
<dbReference type="PANTHER" id="PTHR11959:SF1">
    <property type="entry name" value="4-HYDROXYPHENYLPYRUVATE DIOXYGENASE"/>
    <property type="match status" value="1"/>
</dbReference>
<dbReference type="UniPathway" id="UPA00139">
    <property type="reaction ID" value="UER00362"/>
</dbReference>
<evidence type="ECO:0000256" key="7">
    <source>
        <dbReference type="ARBA" id="ARBA00023004"/>
    </source>
</evidence>
<dbReference type="Gene3D" id="3.10.180.10">
    <property type="entry name" value="2,3-Dihydroxybiphenyl 1,2-Dioxygenase, domain 1"/>
    <property type="match status" value="2"/>
</dbReference>
<dbReference type="CDD" id="cd08342">
    <property type="entry name" value="HPPD_N_like"/>
    <property type="match status" value="1"/>
</dbReference>
<evidence type="ECO:0000256" key="3">
    <source>
        <dbReference type="ARBA" id="ARBA00013222"/>
    </source>
</evidence>
<feature type="domain" description="VOC" evidence="11">
    <location>
        <begin position="19"/>
        <end position="150"/>
    </location>
</feature>
<dbReference type="GO" id="GO:0006572">
    <property type="term" value="P:L-tyrosine catabolic process"/>
    <property type="evidence" value="ECO:0007669"/>
    <property type="project" value="UniProtKB-KW"/>
</dbReference>
<keyword evidence="7 10" id="KW-0408">Iron</keyword>
<dbReference type="CDD" id="cd07250">
    <property type="entry name" value="HPPD_C_like"/>
    <property type="match status" value="1"/>
</dbReference>
<dbReference type="InterPro" id="IPR041736">
    <property type="entry name" value="4OHPhenylPyrv_dOase_N"/>
</dbReference>
<evidence type="ECO:0000256" key="8">
    <source>
        <dbReference type="ARBA" id="ARBA00023232"/>
    </source>
</evidence>
<feature type="binding site" evidence="10">
    <location>
        <position position="267"/>
    </location>
    <ligand>
        <name>Fe cation</name>
        <dbReference type="ChEBI" id="CHEBI:24875"/>
    </ligand>
</feature>
<organism evidence="12 13">
    <name type="scientific">Conidiobolus coronatus (strain ATCC 28846 / CBS 209.66 / NRRL 28638)</name>
    <name type="common">Delacroixia coronata</name>
    <dbReference type="NCBI Taxonomy" id="796925"/>
    <lineage>
        <taxon>Eukaryota</taxon>
        <taxon>Fungi</taxon>
        <taxon>Fungi incertae sedis</taxon>
        <taxon>Zoopagomycota</taxon>
        <taxon>Entomophthoromycotina</taxon>
        <taxon>Entomophthoromycetes</taxon>
        <taxon>Entomophthorales</taxon>
        <taxon>Ancylistaceae</taxon>
        <taxon>Conidiobolus</taxon>
    </lineage>
</organism>
<dbReference type="InterPro" id="IPR005956">
    <property type="entry name" value="4OHPhenylPyrv_dOase"/>
</dbReference>
<keyword evidence="4 10" id="KW-0479">Metal-binding</keyword>
<dbReference type="AlphaFoldDB" id="A0A137PJC6"/>
<evidence type="ECO:0000256" key="4">
    <source>
        <dbReference type="ARBA" id="ARBA00022723"/>
    </source>
</evidence>
<dbReference type="Pfam" id="PF14696">
    <property type="entry name" value="Glyoxalase_5"/>
    <property type="match status" value="1"/>
</dbReference>
<evidence type="ECO:0000313" key="12">
    <source>
        <dbReference type="EMBL" id="KXN75085.1"/>
    </source>
</evidence>
<keyword evidence="13" id="KW-1185">Reference proteome</keyword>
<dbReference type="OMA" id="DPFPVKG"/>
<dbReference type="PANTHER" id="PTHR11959">
    <property type="entry name" value="4-HYDROXYPHENYLPYRUVATE DIOXYGENASE"/>
    <property type="match status" value="1"/>
</dbReference>
<dbReference type="GO" id="GO:0046872">
    <property type="term" value="F:metal ion binding"/>
    <property type="evidence" value="ECO:0007669"/>
    <property type="project" value="UniProtKB-KW"/>
</dbReference>
<dbReference type="Pfam" id="PF00903">
    <property type="entry name" value="Glyoxalase"/>
    <property type="match status" value="1"/>
</dbReference>
<dbReference type="InterPro" id="IPR041735">
    <property type="entry name" value="4OHPhenylPyrv_dOase_C"/>
</dbReference>
<dbReference type="NCBIfam" id="TIGR01263">
    <property type="entry name" value="4HPPD"/>
    <property type="match status" value="1"/>
</dbReference>
<evidence type="ECO:0000256" key="9">
    <source>
        <dbReference type="PIRNR" id="PIRNR009283"/>
    </source>
</evidence>
<dbReference type="SUPFAM" id="SSF54593">
    <property type="entry name" value="Glyoxalase/Bleomycin resistance protein/Dihydroxybiphenyl dioxygenase"/>
    <property type="match status" value="1"/>
</dbReference>
<evidence type="ECO:0000256" key="1">
    <source>
        <dbReference type="ARBA" id="ARBA00005162"/>
    </source>
</evidence>
<keyword evidence="12" id="KW-0670">Pyruvate</keyword>
<feature type="binding site" evidence="10">
    <location>
        <position position="184"/>
    </location>
    <ligand>
        <name>Fe cation</name>
        <dbReference type="ChEBI" id="CHEBI:24875"/>
    </ligand>
</feature>
<dbReference type="STRING" id="796925.A0A137PJC6"/>
<name>A0A137PJC6_CONC2</name>
<keyword evidence="6" id="KW-0828">Tyrosine catabolism</keyword>
<evidence type="ECO:0000256" key="10">
    <source>
        <dbReference type="PIRSR" id="PIRSR009283-1"/>
    </source>
</evidence>
<evidence type="ECO:0000313" key="13">
    <source>
        <dbReference type="Proteomes" id="UP000070444"/>
    </source>
</evidence>
<keyword evidence="8" id="KW-0585">Phenylalanine catabolism</keyword>
<dbReference type="InterPro" id="IPR037523">
    <property type="entry name" value="VOC_core"/>
</dbReference>
<evidence type="ECO:0000256" key="6">
    <source>
        <dbReference type="ARBA" id="ARBA00022878"/>
    </source>
</evidence>
<evidence type="ECO:0000256" key="5">
    <source>
        <dbReference type="ARBA" id="ARBA00022737"/>
    </source>
</evidence>
<dbReference type="GO" id="GO:0003868">
    <property type="term" value="F:4-hydroxyphenylpyruvate dioxygenase activity"/>
    <property type="evidence" value="ECO:0007669"/>
    <property type="project" value="InterPro"/>
</dbReference>
<dbReference type="EMBL" id="KQ964418">
    <property type="protein sequence ID" value="KXN75085.1"/>
    <property type="molecule type" value="Genomic_DNA"/>
</dbReference>
<dbReference type="InterPro" id="IPR004360">
    <property type="entry name" value="Glyas_Fos-R_dOase_dom"/>
</dbReference>
<accession>A0A137PJC6</accession>
<feature type="binding site" evidence="10">
    <location>
        <position position="350"/>
    </location>
    <ligand>
        <name>Fe cation</name>
        <dbReference type="ChEBI" id="CHEBI:24875"/>
    </ligand>
</feature>
<comment type="pathway">
    <text evidence="1">Amino-acid degradation; L-phenylalanine degradation; acetoacetate and fumarate from L-phenylalanine: step 3/6.</text>
</comment>
<dbReference type="InterPro" id="IPR029068">
    <property type="entry name" value="Glyas_Bleomycin-R_OHBP_Dase"/>
</dbReference>
<proteinExistence type="inferred from homology"/>
<keyword evidence="5" id="KW-0677">Repeat</keyword>
<evidence type="ECO:0000256" key="2">
    <source>
        <dbReference type="ARBA" id="ARBA00005877"/>
    </source>
</evidence>
<evidence type="ECO:0000259" key="11">
    <source>
        <dbReference type="PROSITE" id="PS51819"/>
    </source>
</evidence>